<keyword evidence="3" id="KW-1185">Reference proteome</keyword>
<sequence>MTKQILMTGIGAAVGIVAGMVVMMMLHMASTLVYPLPDGVDFMAQDAENQTRLKEWFRSLPTGAFLLAIASHGLGCMAGACVAMLASQRRSIVPAIIVGVFFTVGGIMNLSSIPHPAWFPLVDLPIYAILALLAGFRLRKRKQPHGEQPALAVSGD</sequence>
<reference evidence="2 3" key="1">
    <citation type="submission" date="2017-05" db="EMBL/GenBank/DDBJ databases">
        <authorList>
            <person name="Varghese N."/>
            <person name="Submissions S."/>
        </authorList>
    </citation>
    <scope>NUCLEOTIDE SEQUENCE [LARGE SCALE GENOMIC DNA]</scope>
    <source>
        <strain evidence="2 3">DSM 25457</strain>
    </source>
</reference>
<proteinExistence type="predicted"/>
<keyword evidence="1" id="KW-0472">Membrane</keyword>
<feature type="transmembrane region" description="Helical" evidence="1">
    <location>
        <begin position="117"/>
        <end position="136"/>
    </location>
</feature>
<name>A0ABY1QMK8_9BACT</name>
<dbReference type="EMBL" id="FXUG01000018">
    <property type="protein sequence ID" value="SMP74923.1"/>
    <property type="molecule type" value="Genomic_DNA"/>
</dbReference>
<feature type="transmembrane region" description="Helical" evidence="1">
    <location>
        <begin position="92"/>
        <end position="111"/>
    </location>
</feature>
<organism evidence="2 3">
    <name type="scientific">Neorhodopirellula lusitana</name>
    <dbReference type="NCBI Taxonomy" id="445327"/>
    <lineage>
        <taxon>Bacteria</taxon>
        <taxon>Pseudomonadati</taxon>
        <taxon>Planctomycetota</taxon>
        <taxon>Planctomycetia</taxon>
        <taxon>Pirellulales</taxon>
        <taxon>Pirellulaceae</taxon>
        <taxon>Neorhodopirellula</taxon>
    </lineage>
</organism>
<accession>A0ABY1QMK8</accession>
<feature type="transmembrane region" description="Helical" evidence="1">
    <location>
        <begin position="64"/>
        <end position="85"/>
    </location>
</feature>
<keyword evidence="1" id="KW-0812">Transmembrane</keyword>
<evidence type="ECO:0000256" key="1">
    <source>
        <dbReference type="SAM" id="Phobius"/>
    </source>
</evidence>
<protein>
    <submittedName>
        <fullName evidence="2">Uncharacterized protein</fullName>
    </submittedName>
</protein>
<evidence type="ECO:0000313" key="3">
    <source>
        <dbReference type="Proteomes" id="UP001158067"/>
    </source>
</evidence>
<comment type="caution">
    <text evidence="2">The sequence shown here is derived from an EMBL/GenBank/DDBJ whole genome shotgun (WGS) entry which is preliminary data.</text>
</comment>
<dbReference type="Proteomes" id="UP001158067">
    <property type="component" value="Unassembled WGS sequence"/>
</dbReference>
<feature type="transmembrane region" description="Helical" evidence="1">
    <location>
        <begin position="12"/>
        <end position="34"/>
    </location>
</feature>
<dbReference type="RefSeq" id="WP_283434985.1">
    <property type="nucleotide sequence ID" value="NZ_FXUG01000018.1"/>
</dbReference>
<evidence type="ECO:0000313" key="2">
    <source>
        <dbReference type="EMBL" id="SMP74923.1"/>
    </source>
</evidence>
<gene>
    <name evidence="2" type="ORF">SAMN06265222_11880</name>
</gene>
<keyword evidence="1" id="KW-1133">Transmembrane helix</keyword>